<reference evidence="4" key="1">
    <citation type="journal article" date="2013" name="Genome Biol.">
        <title>Reference genomes and transcriptomes of Nicotiana sylvestris and Nicotiana tomentosiformis.</title>
        <authorList>
            <person name="Sierro N."/>
            <person name="Battey J.N."/>
            <person name="Ouadi S."/>
            <person name="Bovet L."/>
            <person name="Goepfert S."/>
            <person name="Bakaher N."/>
            <person name="Peitsch M.C."/>
            <person name="Ivanov N.V."/>
        </authorList>
    </citation>
    <scope>NUCLEOTIDE SEQUENCE [LARGE SCALE GENOMIC DNA]</scope>
</reference>
<dbReference type="PANTHER" id="PTHR22597">
    <property type="entry name" value="POLYCOMB GROUP PROTEIN"/>
    <property type="match status" value="1"/>
</dbReference>
<dbReference type="GO" id="GO:0031490">
    <property type="term" value="F:chromatin DNA binding"/>
    <property type="evidence" value="ECO:0007669"/>
    <property type="project" value="TreeGrafter"/>
</dbReference>
<keyword evidence="1" id="KW-0805">Transcription regulation</keyword>
<evidence type="ECO:0000256" key="1">
    <source>
        <dbReference type="ARBA" id="ARBA00023015"/>
    </source>
</evidence>
<dbReference type="Pfam" id="PF23320">
    <property type="entry name" value="Zn_SUZ12"/>
    <property type="match status" value="1"/>
</dbReference>
<dbReference type="STRING" id="4096.A0A1U7Y1Z0"/>
<dbReference type="eggNOG" id="KOG2350">
    <property type="taxonomic scope" value="Eukaryota"/>
</dbReference>
<dbReference type="GO" id="GO:0005634">
    <property type="term" value="C:nucleus"/>
    <property type="evidence" value="ECO:0007669"/>
    <property type="project" value="UniProtKB-ARBA"/>
</dbReference>
<dbReference type="PANTHER" id="PTHR22597:SF22">
    <property type="entry name" value="POLYCOMB GROUP PROTEIN EMBRYONIC FLOWER 2-RELATED"/>
    <property type="match status" value="1"/>
</dbReference>
<dbReference type="CDD" id="cd21749">
    <property type="entry name" value="ZnB-Zn_EMF2-like"/>
    <property type="match status" value="1"/>
</dbReference>
<evidence type="ECO:0000256" key="2">
    <source>
        <dbReference type="ARBA" id="ARBA00023163"/>
    </source>
</evidence>
<feature type="non-terminal residue" evidence="5">
    <location>
        <position position="158"/>
    </location>
</feature>
<reference evidence="5" key="2">
    <citation type="submission" date="2025-08" db="UniProtKB">
        <authorList>
            <consortium name="RefSeq"/>
        </authorList>
    </citation>
    <scope>IDENTIFICATION</scope>
    <source>
        <tissue evidence="5">Leaf</tissue>
    </source>
</reference>
<protein>
    <submittedName>
        <fullName evidence="5">Polycomb group protein EMBRYONIC FLOWER 2-like</fullName>
    </submittedName>
</protein>
<dbReference type="InterPro" id="IPR057540">
    <property type="entry name" value="Znf_SUZ12"/>
</dbReference>
<evidence type="ECO:0000313" key="5">
    <source>
        <dbReference type="RefSeq" id="XP_009797158.1"/>
    </source>
</evidence>
<evidence type="ECO:0000259" key="3">
    <source>
        <dbReference type="Pfam" id="PF23320"/>
    </source>
</evidence>
<proteinExistence type="predicted"/>
<evidence type="ECO:0000313" key="4">
    <source>
        <dbReference type="Proteomes" id="UP000189701"/>
    </source>
</evidence>
<dbReference type="AlphaFoldDB" id="A0A1U7Y1Z0"/>
<accession>A0A1U7Y1Z0</accession>
<gene>
    <name evidence="5" type="primary">LOC104243636</name>
</gene>
<keyword evidence="4" id="KW-1185">Reference proteome</keyword>
<sequence length="158" mass="18401">MPIVSSSADKLFGRKHISLQYPRNSATIQQLQVKISAEEAGAGEKSAYDSFSYDDIPTTLLPRIIRLRTGNVVFNYRYYNNKLQRTEVTEDFTCPSCLVKCASFKGLRYHLCSSHDLFNFEFWVNEVLRLAILHRCYVPQYYIMMMLRPAVLYYDDVT</sequence>
<dbReference type="RefSeq" id="XP_009797158.1">
    <property type="nucleotide sequence ID" value="XM_009798856.1"/>
</dbReference>
<dbReference type="Proteomes" id="UP000189701">
    <property type="component" value="Unplaced"/>
</dbReference>
<keyword evidence="2" id="KW-0804">Transcription</keyword>
<feature type="domain" description="Polycomb protein SUZ12-like zinc finger" evidence="3">
    <location>
        <begin position="70"/>
        <end position="126"/>
    </location>
</feature>
<organism evidence="4 5">
    <name type="scientific">Nicotiana sylvestris</name>
    <name type="common">Wood tobacco</name>
    <name type="synonym">South American tobacco</name>
    <dbReference type="NCBI Taxonomy" id="4096"/>
    <lineage>
        <taxon>Eukaryota</taxon>
        <taxon>Viridiplantae</taxon>
        <taxon>Streptophyta</taxon>
        <taxon>Embryophyta</taxon>
        <taxon>Tracheophyta</taxon>
        <taxon>Spermatophyta</taxon>
        <taxon>Magnoliopsida</taxon>
        <taxon>eudicotyledons</taxon>
        <taxon>Gunneridae</taxon>
        <taxon>Pentapetalae</taxon>
        <taxon>asterids</taxon>
        <taxon>lamiids</taxon>
        <taxon>Solanales</taxon>
        <taxon>Solanaceae</taxon>
        <taxon>Nicotianoideae</taxon>
        <taxon>Nicotianeae</taxon>
        <taxon>Nicotiana</taxon>
    </lineage>
</organism>
<name>A0A1U7Y1Z0_NICSY</name>